<dbReference type="SUPFAM" id="SSF49503">
    <property type="entry name" value="Cupredoxins"/>
    <property type="match status" value="1"/>
</dbReference>
<evidence type="ECO:0000256" key="1">
    <source>
        <dbReference type="ARBA" id="ARBA00004141"/>
    </source>
</evidence>
<evidence type="ECO:0000256" key="14">
    <source>
        <dbReference type="SAM" id="Phobius"/>
    </source>
</evidence>
<dbReference type="InterPro" id="IPR002429">
    <property type="entry name" value="CcO_II-like_C"/>
</dbReference>
<keyword evidence="7 13" id="KW-0479">Metal-binding</keyword>
<evidence type="ECO:0000256" key="13">
    <source>
        <dbReference type="PROSITE-ProRule" id="PRU00433"/>
    </source>
</evidence>
<dbReference type="GO" id="GO:0042773">
    <property type="term" value="P:ATP synthesis coupled electron transport"/>
    <property type="evidence" value="ECO:0007669"/>
    <property type="project" value="TreeGrafter"/>
</dbReference>
<dbReference type="Pfam" id="PF00034">
    <property type="entry name" value="Cytochrom_C"/>
    <property type="match status" value="1"/>
</dbReference>
<dbReference type="GO" id="GO:0016020">
    <property type="term" value="C:membrane"/>
    <property type="evidence" value="ECO:0007669"/>
    <property type="project" value="UniProtKB-SubCell"/>
</dbReference>
<dbReference type="PANTHER" id="PTHR22888:SF9">
    <property type="entry name" value="CYTOCHROME C OXIDASE SUBUNIT 2"/>
    <property type="match status" value="1"/>
</dbReference>
<feature type="domain" description="Cytochrome c" evidence="16">
    <location>
        <begin position="274"/>
        <end position="367"/>
    </location>
</feature>
<keyword evidence="8" id="KW-0249">Electron transport</keyword>
<comment type="similarity">
    <text evidence="3">Belongs to the cytochrome c oxidase subunit 2 family.</text>
</comment>
<dbReference type="Proteomes" id="UP000574067">
    <property type="component" value="Unassembled WGS sequence"/>
</dbReference>
<feature type="domain" description="Cytochrome oxidase subunit II copper A binding" evidence="15">
    <location>
        <begin position="112"/>
        <end position="254"/>
    </location>
</feature>
<sequence length="371" mass="40796">MWMAVALVAIVVAVVWFHAASPWWITPLASNWSHMDHTLAITLLVTGVFFVGLHLLLAWMLVRYRHRPGRRAHYQPENHRLERWLIGGTALGIVALLAPGLYVYAEYVRPPRDALVVEVLGQQWQWRYRFPGQGGELGRSDARLVDGRNPFGLDERDAAALDDVLVEGNELHLPLNRPVKLLMRSIDALHDFYVPPLRARMNMVPGMVTSFWFTPTQPGRFEVLCAQLCGLGHAAMRGYLVVEDEAAFQAWLKGKPSFAAARAPATPGPGGADTPVQRGQQLALSMGCAACHSVDGSPGAGPSWKGLYGRSETLSDGSHVIADAAYLERSMRDPQAQVVQGYAPIMPKTPLSDEQVAQLLAYIQSIGAQPR</sequence>
<dbReference type="GO" id="GO:0005507">
    <property type="term" value="F:copper ion binding"/>
    <property type="evidence" value="ECO:0007669"/>
    <property type="project" value="InterPro"/>
</dbReference>
<dbReference type="InterPro" id="IPR045187">
    <property type="entry name" value="CcO_II"/>
</dbReference>
<organism evidence="17 18">
    <name type="scientific">Azohydromonas caseinilytica</name>
    <dbReference type="NCBI Taxonomy" id="2728836"/>
    <lineage>
        <taxon>Bacteria</taxon>
        <taxon>Pseudomonadati</taxon>
        <taxon>Pseudomonadota</taxon>
        <taxon>Betaproteobacteria</taxon>
        <taxon>Burkholderiales</taxon>
        <taxon>Sphaerotilaceae</taxon>
        <taxon>Azohydromonas</taxon>
    </lineage>
</organism>
<evidence type="ECO:0000313" key="18">
    <source>
        <dbReference type="Proteomes" id="UP000574067"/>
    </source>
</evidence>
<evidence type="ECO:0000256" key="7">
    <source>
        <dbReference type="ARBA" id="ARBA00022723"/>
    </source>
</evidence>
<keyword evidence="11 14" id="KW-0472">Membrane</keyword>
<dbReference type="SUPFAM" id="SSF46626">
    <property type="entry name" value="Cytochrome c"/>
    <property type="match status" value="1"/>
</dbReference>
<dbReference type="InterPro" id="IPR036909">
    <property type="entry name" value="Cyt_c-like_dom_sf"/>
</dbReference>
<evidence type="ECO:0000313" key="17">
    <source>
        <dbReference type="EMBL" id="NML16437.1"/>
    </source>
</evidence>
<gene>
    <name evidence="17" type="ORF">HHL10_15750</name>
</gene>
<accession>A0A848F8H3</accession>
<comment type="subcellular location">
    <subcellularLocation>
        <location evidence="1">Membrane</location>
        <topology evidence="1">Multi-pass membrane protein</topology>
    </subcellularLocation>
    <subcellularLocation>
        <location evidence="2">Periplasm</location>
    </subcellularLocation>
</comment>
<protein>
    <submittedName>
        <fullName evidence="17">Cytochrome c oxidase subunit II</fullName>
    </submittedName>
</protein>
<dbReference type="PROSITE" id="PS50857">
    <property type="entry name" value="COX2_CUA"/>
    <property type="match status" value="1"/>
</dbReference>
<dbReference type="InterPro" id="IPR008972">
    <property type="entry name" value="Cupredoxin"/>
</dbReference>
<keyword evidence="6 14" id="KW-0812">Transmembrane</keyword>
<dbReference type="Pfam" id="PF00116">
    <property type="entry name" value="COX2"/>
    <property type="match status" value="1"/>
</dbReference>
<evidence type="ECO:0000259" key="15">
    <source>
        <dbReference type="PROSITE" id="PS50857"/>
    </source>
</evidence>
<name>A0A848F8H3_9BURK</name>
<proteinExistence type="inferred from homology"/>
<evidence type="ECO:0000256" key="9">
    <source>
        <dbReference type="ARBA" id="ARBA00022989"/>
    </source>
</evidence>
<dbReference type="GO" id="GO:0042597">
    <property type="term" value="C:periplasmic space"/>
    <property type="evidence" value="ECO:0007669"/>
    <property type="project" value="UniProtKB-SubCell"/>
</dbReference>
<dbReference type="Gene3D" id="2.60.40.420">
    <property type="entry name" value="Cupredoxins - blue copper proteins"/>
    <property type="match status" value="1"/>
</dbReference>
<evidence type="ECO:0000256" key="12">
    <source>
        <dbReference type="ARBA" id="ARBA00047816"/>
    </source>
</evidence>
<evidence type="ECO:0000256" key="3">
    <source>
        <dbReference type="ARBA" id="ARBA00007866"/>
    </source>
</evidence>
<dbReference type="InterPro" id="IPR009056">
    <property type="entry name" value="Cyt_c-like_dom"/>
</dbReference>
<dbReference type="EMBL" id="JABBFW010000010">
    <property type="protein sequence ID" value="NML16437.1"/>
    <property type="molecule type" value="Genomic_DNA"/>
</dbReference>
<dbReference type="RefSeq" id="WP_169161341.1">
    <property type="nucleotide sequence ID" value="NZ_JABBFW010000010.1"/>
</dbReference>
<dbReference type="PRINTS" id="PR01166">
    <property type="entry name" value="CYCOXIDASEII"/>
</dbReference>
<feature type="transmembrane region" description="Helical" evidence="14">
    <location>
        <begin position="83"/>
        <end position="105"/>
    </location>
</feature>
<reference evidence="17 18" key="1">
    <citation type="submission" date="2020-04" db="EMBL/GenBank/DDBJ databases">
        <title>Azohydromonas sp. isolated from soil.</title>
        <authorList>
            <person name="Dahal R.H."/>
        </authorList>
    </citation>
    <scope>NUCLEOTIDE SEQUENCE [LARGE SCALE GENOMIC DNA]</scope>
    <source>
        <strain evidence="17 18">G-1-1-14</strain>
    </source>
</reference>
<keyword evidence="5 13" id="KW-0349">Heme</keyword>
<evidence type="ECO:0000256" key="11">
    <source>
        <dbReference type="ARBA" id="ARBA00023136"/>
    </source>
</evidence>
<dbReference type="Gene3D" id="1.10.287.90">
    <property type="match status" value="1"/>
</dbReference>
<comment type="catalytic activity">
    <reaction evidence="12">
        <text>4 Fe(II)-[cytochrome c] + O2 + 8 H(+)(in) = 4 Fe(III)-[cytochrome c] + 2 H2O + 4 H(+)(out)</text>
        <dbReference type="Rhea" id="RHEA:11436"/>
        <dbReference type="Rhea" id="RHEA-COMP:10350"/>
        <dbReference type="Rhea" id="RHEA-COMP:14399"/>
        <dbReference type="ChEBI" id="CHEBI:15377"/>
        <dbReference type="ChEBI" id="CHEBI:15378"/>
        <dbReference type="ChEBI" id="CHEBI:15379"/>
        <dbReference type="ChEBI" id="CHEBI:29033"/>
        <dbReference type="ChEBI" id="CHEBI:29034"/>
        <dbReference type="EC" id="7.1.1.9"/>
    </reaction>
</comment>
<evidence type="ECO:0000256" key="5">
    <source>
        <dbReference type="ARBA" id="ARBA00022617"/>
    </source>
</evidence>
<keyword evidence="10 13" id="KW-0408">Iron</keyword>
<keyword evidence="9 14" id="KW-1133">Transmembrane helix</keyword>
<dbReference type="GO" id="GO:0004129">
    <property type="term" value="F:cytochrome-c oxidase activity"/>
    <property type="evidence" value="ECO:0007669"/>
    <property type="project" value="UniProtKB-EC"/>
</dbReference>
<dbReference type="AlphaFoldDB" id="A0A848F8H3"/>
<keyword evidence="18" id="KW-1185">Reference proteome</keyword>
<dbReference type="GO" id="GO:0020037">
    <property type="term" value="F:heme binding"/>
    <property type="evidence" value="ECO:0007669"/>
    <property type="project" value="InterPro"/>
</dbReference>
<evidence type="ECO:0000256" key="2">
    <source>
        <dbReference type="ARBA" id="ARBA00004418"/>
    </source>
</evidence>
<dbReference type="InterPro" id="IPR036257">
    <property type="entry name" value="Cyt_c_oxidase_su2_TM_sf"/>
</dbReference>
<comment type="caution">
    <text evidence="17">The sequence shown here is derived from an EMBL/GenBank/DDBJ whole genome shotgun (WGS) entry which is preliminary data.</text>
</comment>
<evidence type="ECO:0000256" key="10">
    <source>
        <dbReference type="ARBA" id="ARBA00023004"/>
    </source>
</evidence>
<feature type="transmembrane region" description="Helical" evidence="14">
    <location>
        <begin position="38"/>
        <end position="62"/>
    </location>
</feature>
<dbReference type="Gene3D" id="1.10.760.10">
    <property type="entry name" value="Cytochrome c-like domain"/>
    <property type="match status" value="1"/>
</dbReference>
<evidence type="ECO:0000256" key="6">
    <source>
        <dbReference type="ARBA" id="ARBA00022692"/>
    </source>
</evidence>
<evidence type="ECO:0000256" key="8">
    <source>
        <dbReference type="ARBA" id="ARBA00022982"/>
    </source>
</evidence>
<dbReference type="PANTHER" id="PTHR22888">
    <property type="entry name" value="CYTOCHROME C OXIDASE, SUBUNIT II"/>
    <property type="match status" value="1"/>
</dbReference>
<dbReference type="CDD" id="cd13919">
    <property type="entry name" value="CuRO_HCO_II_like_5"/>
    <property type="match status" value="1"/>
</dbReference>
<dbReference type="PROSITE" id="PS51007">
    <property type="entry name" value="CYTC"/>
    <property type="match status" value="1"/>
</dbReference>
<evidence type="ECO:0000256" key="4">
    <source>
        <dbReference type="ARBA" id="ARBA00022448"/>
    </source>
</evidence>
<keyword evidence="4" id="KW-0813">Transport</keyword>
<evidence type="ECO:0000259" key="16">
    <source>
        <dbReference type="PROSITE" id="PS51007"/>
    </source>
</evidence>